<evidence type="ECO:0000256" key="6">
    <source>
        <dbReference type="PIRSR" id="PIRSR003085-1"/>
    </source>
</evidence>
<evidence type="ECO:0000256" key="4">
    <source>
        <dbReference type="ARBA" id="ARBA00022691"/>
    </source>
</evidence>
<dbReference type="RefSeq" id="WP_303549839.1">
    <property type="nucleotide sequence ID" value="NZ_JAUOPG010000004.1"/>
</dbReference>
<evidence type="ECO:0000256" key="2">
    <source>
        <dbReference type="ARBA" id="ARBA00022603"/>
    </source>
</evidence>
<keyword evidence="5" id="KW-0443">Lipid metabolism</keyword>
<feature type="active site" evidence="6">
    <location>
        <position position="393"/>
    </location>
</feature>
<keyword evidence="4" id="KW-0949">S-adenosyl-L-methionine</keyword>
<comment type="similarity">
    <text evidence="1">Belongs to the CFA/CMAS family.</text>
</comment>
<proteinExistence type="inferred from homology"/>
<evidence type="ECO:0000256" key="3">
    <source>
        <dbReference type="ARBA" id="ARBA00022679"/>
    </source>
</evidence>
<evidence type="ECO:0000256" key="5">
    <source>
        <dbReference type="ARBA" id="ARBA00023098"/>
    </source>
</evidence>
<keyword evidence="3 8" id="KW-0808">Transferase</keyword>
<dbReference type="InterPro" id="IPR029063">
    <property type="entry name" value="SAM-dependent_MTases_sf"/>
</dbReference>
<evidence type="ECO:0000256" key="1">
    <source>
        <dbReference type="ARBA" id="ARBA00010815"/>
    </source>
</evidence>
<dbReference type="PANTHER" id="PTHR43667:SF2">
    <property type="entry name" value="FATTY ACID C-METHYL TRANSFERASE"/>
    <property type="match status" value="1"/>
</dbReference>
<evidence type="ECO:0000313" key="8">
    <source>
        <dbReference type="EMBL" id="MDO6453552.1"/>
    </source>
</evidence>
<comment type="caution">
    <text evidence="8">The sequence shown here is derived from an EMBL/GenBank/DDBJ whole genome shotgun (WGS) entry which is preliminary data.</text>
</comment>
<organism evidence="8 9">
    <name type="scientific">Neptunomonas phycophila</name>
    <dbReference type="NCBI Taxonomy" id="1572645"/>
    <lineage>
        <taxon>Bacteria</taxon>
        <taxon>Pseudomonadati</taxon>
        <taxon>Pseudomonadota</taxon>
        <taxon>Gammaproteobacteria</taxon>
        <taxon>Oceanospirillales</taxon>
        <taxon>Oceanospirillaceae</taxon>
        <taxon>Neptunomonas</taxon>
    </lineage>
</organism>
<protein>
    <submittedName>
        <fullName evidence="8">Cyclopropane-fatty-acyl-phospholipid synthase family protein</fullName>
        <ecNumber evidence="8">2.1.1.-</ecNumber>
    </submittedName>
</protein>
<evidence type="ECO:0000313" key="9">
    <source>
        <dbReference type="Proteomes" id="UP001169862"/>
    </source>
</evidence>
<sequence>MNRIQPTTKPHELIKSSTNPHHSWLLRKLISTLNAANITAIHIVTKSGDRIAIGHPNSDVAAPVIKLKRNRAILKSSVNGLLGWAESYMAGDWECDSLITLTDWAMYNEDALRTAFAGRSISALINRIWHRLNDNSKRGSRKNIAYHYDLGNNFYQEWLDETMTYSSALFEDTSLTLAQAQNAKYQRILSMSEAKSGDRILEIGCGWGGFAETVSEQDNLSLYGVTLSKEQLAYANHRVAQLEANDRIKLAFQDYRDIDQTFERIVSIEMFEAVGEAHWDTYFQKLYASLKPGGTAVLQIICIEPKRFENYRNNADFIQRYIFPGGMLPTAEKVRDLTQAHGMHMEEQLEFGLDYAETLRQWRETFMQRWESIKPQGYDERFKRMWEYYLAYCESGFRYRSIDVRLFKIRKPLCCSLLSSTQTQKQGEPNANTTPHSVPTHGHHG</sequence>
<dbReference type="PANTHER" id="PTHR43667">
    <property type="entry name" value="CYCLOPROPANE-FATTY-ACYL-PHOSPHOLIPID SYNTHASE"/>
    <property type="match status" value="1"/>
</dbReference>
<evidence type="ECO:0000256" key="7">
    <source>
        <dbReference type="SAM" id="MobiDB-lite"/>
    </source>
</evidence>
<dbReference type="AlphaFoldDB" id="A0AAW7XIU6"/>
<dbReference type="SUPFAM" id="SSF53335">
    <property type="entry name" value="S-adenosyl-L-methionine-dependent methyltransferases"/>
    <property type="match status" value="1"/>
</dbReference>
<dbReference type="Pfam" id="PF02353">
    <property type="entry name" value="CMAS"/>
    <property type="match status" value="1"/>
</dbReference>
<dbReference type="GO" id="GO:0032259">
    <property type="term" value="P:methylation"/>
    <property type="evidence" value="ECO:0007669"/>
    <property type="project" value="UniProtKB-KW"/>
</dbReference>
<keyword evidence="2 8" id="KW-0489">Methyltransferase</keyword>
<dbReference type="EC" id="2.1.1.-" evidence="8"/>
<accession>A0AAW7XIU6</accession>
<dbReference type="Gene3D" id="3.40.50.150">
    <property type="entry name" value="Vaccinia Virus protein VP39"/>
    <property type="match status" value="1"/>
</dbReference>
<dbReference type="EMBL" id="JAUOPG010000004">
    <property type="protein sequence ID" value="MDO6453552.1"/>
    <property type="molecule type" value="Genomic_DNA"/>
</dbReference>
<dbReference type="InterPro" id="IPR050723">
    <property type="entry name" value="CFA/CMAS"/>
</dbReference>
<feature type="compositionally biased region" description="Polar residues" evidence="7">
    <location>
        <begin position="420"/>
        <end position="437"/>
    </location>
</feature>
<name>A0AAW7XIU6_9GAMM</name>
<gene>
    <name evidence="8" type="ORF">Q4490_08240</name>
</gene>
<dbReference type="CDD" id="cd02440">
    <property type="entry name" value="AdoMet_MTases"/>
    <property type="match status" value="1"/>
</dbReference>
<reference evidence="8" key="1">
    <citation type="submission" date="2023-07" db="EMBL/GenBank/DDBJ databases">
        <title>Genome content predicts the carbon catabolic preferences of heterotrophic bacteria.</title>
        <authorList>
            <person name="Gralka M."/>
        </authorList>
    </citation>
    <scope>NUCLEOTIDE SEQUENCE</scope>
    <source>
        <strain evidence="8">I2M16</strain>
    </source>
</reference>
<dbReference type="GO" id="GO:0008168">
    <property type="term" value="F:methyltransferase activity"/>
    <property type="evidence" value="ECO:0007669"/>
    <property type="project" value="UniProtKB-KW"/>
</dbReference>
<dbReference type="InterPro" id="IPR003333">
    <property type="entry name" value="CMAS"/>
</dbReference>
<dbReference type="Proteomes" id="UP001169862">
    <property type="component" value="Unassembled WGS sequence"/>
</dbReference>
<dbReference type="GO" id="GO:0008610">
    <property type="term" value="P:lipid biosynthetic process"/>
    <property type="evidence" value="ECO:0007669"/>
    <property type="project" value="InterPro"/>
</dbReference>
<dbReference type="PIRSF" id="PIRSF003085">
    <property type="entry name" value="CMAS"/>
    <property type="match status" value="1"/>
</dbReference>
<feature type="region of interest" description="Disordered" evidence="7">
    <location>
        <begin position="420"/>
        <end position="445"/>
    </location>
</feature>